<dbReference type="Proteomes" id="UP000199659">
    <property type="component" value="Unassembled WGS sequence"/>
</dbReference>
<dbReference type="PROSITE" id="PS51186">
    <property type="entry name" value="GNAT"/>
    <property type="match status" value="1"/>
</dbReference>
<evidence type="ECO:0000313" key="2">
    <source>
        <dbReference type="EMBL" id="SFR83754.1"/>
    </source>
</evidence>
<dbReference type="InterPro" id="IPR016181">
    <property type="entry name" value="Acyl_CoA_acyltransferase"/>
</dbReference>
<dbReference type="Pfam" id="PF13508">
    <property type="entry name" value="Acetyltransf_7"/>
    <property type="match status" value="1"/>
</dbReference>
<evidence type="ECO:0000313" key="3">
    <source>
        <dbReference type="Proteomes" id="UP000199659"/>
    </source>
</evidence>
<dbReference type="RefSeq" id="WP_092560593.1">
    <property type="nucleotide sequence ID" value="NZ_FOYZ01000007.1"/>
</dbReference>
<accession>A0A1I6JXQ7</accession>
<organism evidence="2 3">
    <name type="scientific">Anaeromicropila populeti</name>
    <dbReference type="NCBI Taxonomy" id="37658"/>
    <lineage>
        <taxon>Bacteria</taxon>
        <taxon>Bacillati</taxon>
        <taxon>Bacillota</taxon>
        <taxon>Clostridia</taxon>
        <taxon>Lachnospirales</taxon>
        <taxon>Lachnospiraceae</taxon>
        <taxon>Anaeromicropila</taxon>
    </lineage>
</organism>
<dbReference type="Gene3D" id="3.40.630.30">
    <property type="match status" value="1"/>
</dbReference>
<evidence type="ECO:0000259" key="1">
    <source>
        <dbReference type="PROSITE" id="PS51186"/>
    </source>
</evidence>
<dbReference type="EMBL" id="FOYZ01000007">
    <property type="protein sequence ID" value="SFR83754.1"/>
    <property type="molecule type" value="Genomic_DNA"/>
</dbReference>
<dbReference type="SUPFAM" id="SSF55729">
    <property type="entry name" value="Acyl-CoA N-acyltransferases (Nat)"/>
    <property type="match status" value="1"/>
</dbReference>
<dbReference type="AlphaFoldDB" id="A0A1I6JXQ7"/>
<keyword evidence="3" id="KW-1185">Reference proteome</keyword>
<dbReference type="InterPro" id="IPR000182">
    <property type="entry name" value="GNAT_dom"/>
</dbReference>
<dbReference type="CDD" id="cd04301">
    <property type="entry name" value="NAT_SF"/>
    <property type="match status" value="1"/>
</dbReference>
<proteinExistence type="predicted"/>
<feature type="domain" description="N-acetyltransferase" evidence="1">
    <location>
        <begin position="3"/>
        <end position="151"/>
    </location>
</feature>
<gene>
    <name evidence="2" type="ORF">SAMN05661086_02057</name>
</gene>
<reference evidence="2 3" key="1">
    <citation type="submission" date="2016-10" db="EMBL/GenBank/DDBJ databases">
        <authorList>
            <person name="de Groot N.N."/>
        </authorList>
    </citation>
    <scope>NUCLEOTIDE SEQUENCE [LARGE SCALE GENOMIC DNA]</scope>
    <source>
        <strain evidence="2 3">743A</strain>
    </source>
</reference>
<protein>
    <submittedName>
        <fullName evidence="2">Acetyltransferase (GNAT) family protein</fullName>
    </submittedName>
</protein>
<sequence>MSIYFELANENDTNKIINVQNQSFYDDYIKYGECPAYNETEQAMLNHIQEARVYKILRDKEIIGDIIIRKRENNNFYLRVLSVIPEFQNLGVGQMALKFIENEFPEASEWELITPFKSYRNHHFYEKMGYVKIEEYRHSDILTMYRYKKKC</sequence>
<dbReference type="STRING" id="37658.SAMN05661086_02057"/>
<name>A0A1I6JXQ7_9FIRM</name>
<keyword evidence="2" id="KW-0808">Transferase</keyword>
<dbReference type="OrthoDB" id="9786032at2"/>
<dbReference type="GO" id="GO:0016747">
    <property type="term" value="F:acyltransferase activity, transferring groups other than amino-acyl groups"/>
    <property type="evidence" value="ECO:0007669"/>
    <property type="project" value="InterPro"/>
</dbReference>